<gene>
    <name evidence="1" type="ORF">EYF80_028788</name>
</gene>
<evidence type="ECO:0000313" key="1">
    <source>
        <dbReference type="EMBL" id="TNN61010.1"/>
    </source>
</evidence>
<evidence type="ECO:0000313" key="2">
    <source>
        <dbReference type="Proteomes" id="UP000314294"/>
    </source>
</evidence>
<proteinExistence type="predicted"/>
<dbReference type="AlphaFoldDB" id="A0A4Z2H664"/>
<reference evidence="1 2" key="1">
    <citation type="submission" date="2019-03" db="EMBL/GenBank/DDBJ databases">
        <title>First draft genome of Liparis tanakae, snailfish: a comprehensive survey of snailfish specific genes.</title>
        <authorList>
            <person name="Kim W."/>
            <person name="Song I."/>
            <person name="Jeong J.-H."/>
            <person name="Kim D."/>
            <person name="Kim S."/>
            <person name="Ryu S."/>
            <person name="Song J.Y."/>
            <person name="Lee S.K."/>
        </authorList>
    </citation>
    <scope>NUCLEOTIDE SEQUENCE [LARGE SCALE GENOMIC DNA]</scope>
    <source>
        <tissue evidence="1">Muscle</tissue>
    </source>
</reference>
<sequence length="297" mass="32226">MVGMKFSLMMMERICFQSVVLSPSSRQMDSRASFTAAGGLAIERTSTRCCFLMDLTANGASGVLRLQLLALDPQVTAELLHLEEEAHVQAGSQTGAAADQHHANVPPAFSGCEEQAAVDQHLERLYLIHGLLDFAEADVEVHLLLLQLAALLVEQVGVLVDEVQVVARSDGHGVAASLSQTVVSLRTQTPHVPLSARSPRSPRLQTWTSSYLVEGRVYEHTAVDDGLARAGDVAARSFRPSDEGFMVKTTWRFLITWLVNHLYSSSCVSSIRPSFWAPSLHCVIKVAYSSPSNSPGT</sequence>
<accession>A0A4Z2H664</accession>
<comment type="caution">
    <text evidence="1">The sequence shown here is derived from an EMBL/GenBank/DDBJ whole genome shotgun (WGS) entry which is preliminary data.</text>
</comment>
<keyword evidence="2" id="KW-1185">Reference proteome</keyword>
<dbReference type="OrthoDB" id="8909060at2759"/>
<dbReference type="EMBL" id="SRLO01000323">
    <property type="protein sequence ID" value="TNN61010.1"/>
    <property type="molecule type" value="Genomic_DNA"/>
</dbReference>
<organism evidence="1 2">
    <name type="scientific">Liparis tanakae</name>
    <name type="common">Tanaka's snailfish</name>
    <dbReference type="NCBI Taxonomy" id="230148"/>
    <lineage>
        <taxon>Eukaryota</taxon>
        <taxon>Metazoa</taxon>
        <taxon>Chordata</taxon>
        <taxon>Craniata</taxon>
        <taxon>Vertebrata</taxon>
        <taxon>Euteleostomi</taxon>
        <taxon>Actinopterygii</taxon>
        <taxon>Neopterygii</taxon>
        <taxon>Teleostei</taxon>
        <taxon>Neoteleostei</taxon>
        <taxon>Acanthomorphata</taxon>
        <taxon>Eupercaria</taxon>
        <taxon>Perciformes</taxon>
        <taxon>Cottioidei</taxon>
        <taxon>Cottales</taxon>
        <taxon>Liparidae</taxon>
        <taxon>Liparis</taxon>
    </lineage>
</organism>
<name>A0A4Z2H664_9TELE</name>
<dbReference type="Proteomes" id="UP000314294">
    <property type="component" value="Unassembled WGS sequence"/>
</dbReference>
<protein>
    <submittedName>
        <fullName evidence="1">Uncharacterized protein</fullName>
    </submittedName>
</protein>